<dbReference type="KEGG" id="dpp:DICPUDRAFT_148117"/>
<evidence type="ECO:0000256" key="14">
    <source>
        <dbReference type="SAM" id="MobiDB-lite"/>
    </source>
</evidence>
<dbReference type="OMA" id="KSQNIMM"/>
<feature type="compositionally biased region" description="Basic and acidic residues" evidence="14">
    <location>
        <begin position="836"/>
        <end position="847"/>
    </location>
</feature>
<evidence type="ECO:0000313" key="18">
    <source>
        <dbReference type="Proteomes" id="UP000001064"/>
    </source>
</evidence>
<reference evidence="18" key="1">
    <citation type="journal article" date="2011" name="Genome Biol.">
        <title>Comparative genomics of the social amoebae Dictyostelium discoideum and Dictyostelium purpureum.</title>
        <authorList>
            <consortium name="US DOE Joint Genome Institute (JGI-PGF)"/>
            <person name="Sucgang R."/>
            <person name="Kuo A."/>
            <person name="Tian X."/>
            <person name="Salerno W."/>
            <person name="Parikh A."/>
            <person name="Feasley C.L."/>
            <person name="Dalin E."/>
            <person name="Tu H."/>
            <person name="Huang E."/>
            <person name="Barry K."/>
            <person name="Lindquist E."/>
            <person name="Shapiro H."/>
            <person name="Bruce D."/>
            <person name="Schmutz J."/>
            <person name="Salamov A."/>
            <person name="Fey P."/>
            <person name="Gaudet P."/>
            <person name="Anjard C."/>
            <person name="Babu M.M."/>
            <person name="Basu S."/>
            <person name="Bushmanova Y."/>
            <person name="van der Wel H."/>
            <person name="Katoh-Kurasawa M."/>
            <person name="Dinh C."/>
            <person name="Coutinho P.M."/>
            <person name="Saito T."/>
            <person name="Elias M."/>
            <person name="Schaap P."/>
            <person name="Kay R.R."/>
            <person name="Henrissat B."/>
            <person name="Eichinger L."/>
            <person name="Rivero F."/>
            <person name="Putnam N.H."/>
            <person name="West C.M."/>
            <person name="Loomis W.F."/>
            <person name="Chisholm R.L."/>
            <person name="Shaulsky G."/>
            <person name="Strassmann J.E."/>
            <person name="Queller D.C."/>
            <person name="Kuspa A."/>
            <person name="Grigoriev I.V."/>
        </authorList>
    </citation>
    <scope>NUCLEOTIDE SEQUENCE [LARGE SCALE GENOMIC DNA]</scope>
    <source>
        <strain evidence="18">QSDP1</strain>
    </source>
</reference>
<evidence type="ECO:0000256" key="15">
    <source>
        <dbReference type="SAM" id="Phobius"/>
    </source>
</evidence>
<dbReference type="GeneID" id="10510252"/>
<keyword evidence="9 13" id="KW-0067">ATP-binding</keyword>
<dbReference type="InterPro" id="IPR017441">
    <property type="entry name" value="Protein_kinase_ATP_BS"/>
</dbReference>
<feature type="domain" description="Protein kinase" evidence="16">
    <location>
        <begin position="481"/>
        <end position="732"/>
    </location>
</feature>
<evidence type="ECO:0000256" key="3">
    <source>
        <dbReference type="ARBA" id="ARBA00012513"/>
    </source>
</evidence>
<dbReference type="Pfam" id="PF00069">
    <property type="entry name" value="Pkinase"/>
    <property type="match status" value="1"/>
</dbReference>
<dbReference type="RefSeq" id="XP_003284367.1">
    <property type="nucleotide sequence ID" value="XM_003284319.1"/>
</dbReference>
<feature type="transmembrane region" description="Helical" evidence="15">
    <location>
        <begin position="1162"/>
        <end position="1185"/>
    </location>
</feature>
<evidence type="ECO:0000256" key="1">
    <source>
        <dbReference type="ARBA" id="ARBA00001946"/>
    </source>
</evidence>
<dbReference type="GO" id="GO:0046872">
    <property type="term" value="F:metal ion binding"/>
    <property type="evidence" value="ECO:0007669"/>
    <property type="project" value="UniProtKB-KW"/>
</dbReference>
<dbReference type="InterPro" id="IPR050629">
    <property type="entry name" value="STE20/SPS1-PAK"/>
</dbReference>
<evidence type="ECO:0000256" key="5">
    <source>
        <dbReference type="ARBA" id="ARBA00022679"/>
    </source>
</evidence>
<keyword evidence="5" id="KW-0808">Transferase</keyword>
<feature type="compositionally biased region" description="Low complexity" evidence="14">
    <location>
        <begin position="249"/>
        <end position="259"/>
    </location>
</feature>
<keyword evidence="8" id="KW-0418">Kinase</keyword>
<dbReference type="SUPFAM" id="SSF56112">
    <property type="entry name" value="Protein kinase-like (PK-like)"/>
    <property type="match status" value="1"/>
</dbReference>
<proteinExistence type="inferred from homology"/>
<evidence type="ECO:0000256" key="2">
    <source>
        <dbReference type="ARBA" id="ARBA00008874"/>
    </source>
</evidence>
<dbReference type="InParanoid" id="F0ZAA7"/>
<keyword evidence="15" id="KW-0472">Membrane</keyword>
<dbReference type="OrthoDB" id="17852at2759"/>
<feature type="region of interest" description="Disordered" evidence="14">
    <location>
        <begin position="1"/>
        <end position="23"/>
    </location>
</feature>
<keyword evidence="6" id="KW-0479">Metal-binding</keyword>
<dbReference type="CDD" id="cd05122">
    <property type="entry name" value="PKc_STE"/>
    <property type="match status" value="1"/>
</dbReference>
<dbReference type="GO" id="GO:0005524">
    <property type="term" value="F:ATP binding"/>
    <property type="evidence" value="ECO:0007669"/>
    <property type="project" value="UniProtKB-UniRule"/>
</dbReference>
<keyword evidence="4" id="KW-0723">Serine/threonine-protein kinase</keyword>
<dbReference type="SMART" id="SM01411">
    <property type="entry name" value="Ephrin_rec_like"/>
    <property type="match status" value="4"/>
</dbReference>
<evidence type="ECO:0000256" key="12">
    <source>
        <dbReference type="ARBA" id="ARBA00048679"/>
    </source>
</evidence>
<organism evidence="17 18">
    <name type="scientific">Dictyostelium purpureum</name>
    <name type="common">Slime mold</name>
    <dbReference type="NCBI Taxonomy" id="5786"/>
    <lineage>
        <taxon>Eukaryota</taxon>
        <taxon>Amoebozoa</taxon>
        <taxon>Evosea</taxon>
        <taxon>Eumycetozoa</taxon>
        <taxon>Dictyostelia</taxon>
        <taxon>Dictyosteliales</taxon>
        <taxon>Dictyosteliaceae</taxon>
        <taxon>Dictyostelium</taxon>
    </lineage>
</organism>
<keyword evidence="10" id="KW-0460">Magnesium</keyword>
<evidence type="ECO:0000259" key="16">
    <source>
        <dbReference type="PROSITE" id="PS50011"/>
    </source>
</evidence>
<dbReference type="STRING" id="5786.F0ZAA7"/>
<name>F0ZAA7_DICPU</name>
<dbReference type="PROSITE" id="PS00108">
    <property type="entry name" value="PROTEIN_KINASE_ST"/>
    <property type="match status" value="1"/>
</dbReference>
<dbReference type="InterPro" id="IPR000719">
    <property type="entry name" value="Prot_kinase_dom"/>
</dbReference>
<dbReference type="GO" id="GO:0004674">
    <property type="term" value="F:protein serine/threonine kinase activity"/>
    <property type="evidence" value="ECO:0000318"/>
    <property type="project" value="GO_Central"/>
</dbReference>
<feature type="compositionally biased region" description="Low complexity" evidence="14">
    <location>
        <begin position="812"/>
        <end position="835"/>
    </location>
</feature>
<evidence type="ECO:0000256" key="7">
    <source>
        <dbReference type="ARBA" id="ARBA00022741"/>
    </source>
</evidence>
<dbReference type="PANTHER" id="PTHR48012">
    <property type="entry name" value="STERILE20-LIKE KINASE, ISOFORM B-RELATED"/>
    <property type="match status" value="1"/>
</dbReference>
<dbReference type="FunCoup" id="F0ZAA7">
    <property type="interactions" value="621"/>
</dbReference>
<comment type="catalytic activity">
    <reaction evidence="11">
        <text>L-threonyl-[protein] + ATP = O-phospho-L-threonyl-[protein] + ADP + H(+)</text>
        <dbReference type="Rhea" id="RHEA:46608"/>
        <dbReference type="Rhea" id="RHEA-COMP:11060"/>
        <dbReference type="Rhea" id="RHEA-COMP:11605"/>
        <dbReference type="ChEBI" id="CHEBI:15378"/>
        <dbReference type="ChEBI" id="CHEBI:30013"/>
        <dbReference type="ChEBI" id="CHEBI:30616"/>
        <dbReference type="ChEBI" id="CHEBI:61977"/>
        <dbReference type="ChEBI" id="CHEBI:456216"/>
        <dbReference type="EC" id="2.7.11.1"/>
    </reaction>
</comment>
<dbReference type="Gene3D" id="2.10.50.10">
    <property type="entry name" value="Tumor Necrosis Factor Receptor, subunit A, domain 2"/>
    <property type="match status" value="2"/>
</dbReference>
<dbReference type="AlphaFoldDB" id="F0ZAA7"/>
<feature type="compositionally biased region" description="Low complexity" evidence="14">
    <location>
        <begin position="878"/>
        <end position="888"/>
    </location>
</feature>
<feature type="region of interest" description="Disordered" evidence="14">
    <location>
        <begin position="218"/>
        <end position="308"/>
    </location>
</feature>
<evidence type="ECO:0000256" key="8">
    <source>
        <dbReference type="ARBA" id="ARBA00022777"/>
    </source>
</evidence>
<evidence type="ECO:0000256" key="4">
    <source>
        <dbReference type="ARBA" id="ARBA00022527"/>
    </source>
</evidence>
<feature type="region of interest" description="Disordered" evidence="14">
    <location>
        <begin position="806"/>
        <end position="939"/>
    </location>
</feature>
<sequence>MEEEKNNSANNSSSSTSELENSLKSLNTSDTINSEVNTMTPVDGSTTPVYLGLSEVLSPLRELYSCLYLGDLRTLMANNDLLFEESEKIRCIGFQEPHLEINEKTQKFFQYQVFNLDEDEDILSITKQFEQLSQLILGRTSEQPVVIQDSCYGLILAAIYFIKYELFSLPQAQDLIGYNDFFGTSKKHSHFDKVDSCTLINDITTYYYNNMTKRKVATSSGNLSQLSTATTTTSTTATTTTPEQVSDQKSNNNNSLTSPPTKPKGHVGLLKKIFKAKDKKEKDKKEKKNKKDKEKDKHQDADNEKPHSEEILELSHENIPPEDLLKHHLKQVQMIQQQQIQEQKLEKEAGSNGLLEEVENYDDGSERSKNLKTIIAPTFEKLPDEYKTMVKTWDVKQEAIDQHFEIILSLLHFHTKQRFYTKEPNHHDKPKYYNIGKVCGTPAVSPDTTSSSNDQVVSYSAFQKKPLDQICKRAGDIKKLYTVKEKVGKGGFGTVFLARSNTDKSKQRLAIKKLPHVKKKERKFNIKEIRVLEFCKHPNIITFYSSHMLHNEVWIAMEFMEGGTLAEASSQYPFQESNIAYVAREVLQGLAYLHSIQLVHRDLKSQNIMMTTSGEIKLIDFGLCANLSKGERIRMCGSPIWMPPEMIQQKPHGFTCDIWSLGVCLLDLANRNHRLRKNPIKTMFMVGSEGMKDPFEDPNRWSDTFHDLIGKCLQIDPHKRPSAQELLKHPFIELADNKKKMGKILSSIFLKTIVGIVLSLFLSYEAGGNVLVNGKKINKIPIKRDHDDSRNGMIINKDDFSASSFLNLTSGSENDNSNSNSTNSSSHNNSSSETSDSSKDHPSDSGSHDNSSSTHDSSEGSHNDSSHPDDSGSHHHNNSSSHDNSSSEGSHHNSGDSGSASSKDGSNSDNGSEGSKDQSSSSSGSSSSDHESSSSSSDDLKCQACEKGFFANKTEEFCRDCETGSCEDKDKYCTKCPVGYFGNTSGLAECHHCTPGYYTNNSGSVECTVCADGWVAPSNGSAICLPCDSGTTSDEDHIECKACEAGSYSYTGSPCEECAPGSYSLQASPFCSFCTPGTYNTYGGQASCVECNMGFFNPSSGSSSIDSCIRCPDGSYCPSSGLSQPLPCPEDKYCISGAINPIPCRVFYSSGLGSKECTPNRWLYIVIFGSVGVVLVIVVSIWRYVQVQKYNKLRNISEVSRLIPKPSDGPEYGGF</sequence>
<feature type="compositionally biased region" description="Basic and acidic residues" evidence="14">
    <location>
        <begin position="275"/>
        <end position="308"/>
    </location>
</feature>
<feature type="compositionally biased region" description="Basic and acidic residues" evidence="14">
    <location>
        <begin position="856"/>
        <end position="873"/>
    </location>
</feature>
<dbReference type="EMBL" id="GL870963">
    <property type="protein sequence ID" value="EGC39115.1"/>
    <property type="molecule type" value="Genomic_DNA"/>
</dbReference>
<dbReference type="VEuPathDB" id="AmoebaDB:DICPUDRAFT_148117"/>
<keyword evidence="15" id="KW-0812">Transmembrane</keyword>
<evidence type="ECO:0000256" key="11">
    <source>
        <dbReference type="ARBA" id="ARBA00047899"/>
    </source>
</evidence>
<keyword evidence="18" id="KW-1185">Reference proteome</keyword>
<dbReference type="PROSITE" id="PS50011">
    <property type="entry name" value="PROTEIN_KINASE_DOM"/>
    <property type="match status" value="1"/>
</dbReference>
<comment type="catalytic activity">
    <reaction evidence="12">
        <text>L-seryl-[protein] + ATP = O-phospho-L-seryl-[protein] + ADP + H(+)</text>
        <dbReference type="Rhea" id="RHEA:17989"/>
        <dbReference type="Rhea" id="RHEA-COMP:9863"/>
        <dbReference type="Rhea" id="RHEA-COMP:11604"/>
        <dbReference type="ChEBI" id="CHEBI:15378"/>
        <dbReference type="ChEBI" id="CHEBI:29999"/>
        <dbReference type="ChEBI" id="CHEBI:30616"/>
        <dbReference type="ChEBI" id="CHEBI:83421"/>
        <dbReference type="ChEBI" id="CHEBI:456216"/>
        <dbReference type="EC" id="2.7.11.1"/>
    </reaction>
</comment>
<feature type="compositionally biased region" description="Low complexity" evidence="14">
    <location>
        <begin position="227"/>
        <end position="241"/>
    </location>
</feature>
<dbReference type="SUPFAM" id="SSF57184">
    <property type="entry name" value="Growth factor receptor domain"/>
    <property type="match status" value="1"/>
</dbReference>
<dbReference type="PROSITE" id="PS00107">
    <property type="entry name" value="PROTEIN_KINASE_ATP"/>
    <property type="match status" value="1"/>
</dbReference>
<dbReference type="SMART" id="SM00220">
    <property type="entry name" value="S_TKc"/>
    <property type="match status" value="1"/>
</dbReference>
<dbReference type="Proteomes" id="UP000001064">
    <property type="component" value="Unassembled WGS sequence"/>
</dbReference>
<feature type="binding site" evidence="13">
    <location>
        <position position="513"/>
    </location>
    <ligand>
        <name>ATP</name>
        <dbReference type="ChEBI" id="CHEBI:30616"/>
    </ligand>
</feature>
<keyword evidence="15" id="KW-1133">Transmembrane helix</keyword>
<feature type="compositionally biased region" description="Low complexity" evidence="14">
    <location>
        <begin position="895"/>
        <end position="937"/>
    </location>
</feature>
<dbReference type="Gene3D" id="1.10.510.10">
    <property type="entry name" value="Transferase(Phosphotransferase) domain 1"/>
    <property type="match status" value="1"/>
</dbReference>
<dbReference type="InterPro" id="IPR011641">
    <property type="entry name" value="Tyr-kin_ephrin_A/B_rcpt-like"/>
</dbReference>
<dbReference type="EC" id="2.7.11.1" evidence="3"/>
<comment type="similarity">
    <text evidence="2">Belongs to the protein kinase superfamily. STE Ser/Thr protein kinase family. STE20 subfamily.</text>
</comment>
<dbReference type="InterPro" id="IPR009030">
    <property type="entry name" value="Growth_fac_rcpt_cys_sf"/>
</dbReference>
<dbReference type="PANTHER" id="PTHR48012:SF10">
    <property type="entry name" value="FI20177P1"/>
    <property type="match status" value="1"/>
</dbReference>
<protein>
    <recommendedName>
        <fullName evidence="3">non-specific serine/threonine protein kinase</fullName>
        <ecNumber evidence="3">2.7.11.1</ecNumber>
    </recommendedName>
</protein>
<keyword evidence="7 13" id="KW-0547">Nucleotide-binding</keyword>
<evidence type="ECO:0000313" key="17">
    <source>
        <dbReference type="EMBL" id="EGC39115.1"/>
    </source>
</evidence>
<evidence type="ECO:0000256" key="13">
    <source>
        <dbReference type="PROSITE-ProRule" id="PRU10141"/>
    </source>
</evidence>
<dbReference type="InterPro" id="IPR008271">
    <property type="entry name" value="Ser/Thr_kinase_AS"/>
</dbReference>
<dbReference type="eggNOG" id="KOG0578">
    <property type="taxonomic scope" value="Eukaryota"/>
</dbReference>
<evidence type="ECO:0000256" key="10">
    <source>
        <dbReference type="ARBA" id="ARBA00022842"/>
    </source>
</evidence>
<evidence type="ECO:0000256" key="9">
    <source>
        <dbReference type="ARBA" id="ARBA00022840"/>
    </source>
</evidence>
<gene>
    <name evidence="17" type="ORF">DICPUDRAFT_148117</name>
</gene>
<dbReference type="InterPro" id="IPR011009">
    <property type="entry name" value="Kinase-like_dom_sf"/>
</dbReference>
<dbReference type="Pfam" id="PF07699">
    <property type="entry name" value="Ephrin_rec_like"/>
    <property type="match status" value="1"/>
</dbReference>
<evidence type="ECO:0000256" key="6">
    <source>
        <dbReference type="ARBA" id="ARBA00022723"/>
    </source>
</evidence>
<dbReference type="FunFam" id="1.10.510.10:FF:001158">
    <property type="entry name" value="Probable serine/threonine-protein kinase mkcE"/>
    <property type="match status" value="1"/>
</dbReference>
<feature type="compositionally biased region" description="Low complexity" evidence="14">
    <location>
        <begin position="7"/>
        <end position="23"/>
    </location>
</feature>
<comment type="cofactor">
    <cofactor evidence="1">
        <name>Mg(2+)</name>
        <dbReference type="ChEBI" id="CHEBI:18420"/>
    </cofactor>
</comment>
<accession>F0ZAA7</accession>
<dbReference type="GO" id="GO:0005737">
    <property type="term" value="C:cytoplasm"/>
    <property type="evidence" value="ECO:0000318"/>
    <property type="project" value="GO_Central"/>
</dbReference>